<dbReference type="Proteomes" id="UP000787419">
    <property type="component" value="Unassembled WGS sequence"/>
</dbReference>
<evidence type="ECO:0000313" key="2">
    <source>
        <dbReference type="Proteomes" id="UP000787419"/>
    </source>
</evidence>
<comment type="caution">
    <text evidence="1">The sequence shown here is derived from an EMBL/GenBank/DDBJ whole genome shotgun (WGS) entry which is preliminary data.</text>
</comment>
<dbReference type="RefSeq" id="WP_278488675.1">
    <property type="nucleotide sequence ID" value="NZ_JABZTM010000002.1"/>
</dbReference>
<organism evidence="1 2">
    <name type="scientific">Prevotella nigrescens</name>
    <dbReference type="NCBI Taxonomy" id="28133"/>
    <lineage>
        <taxon>Bacteria</taxon>
        <taxon>Pseudomonadati</taxon>
        <taxon>Bacteroidota</taxon>
        <taxon>Bacteroidia</taxon>
        <taxon>Bacteroidales</taxon>
        <taxon>Prevotellaceae</taxon>
        <taxon>Prevotella</taxon>
    </lineage>
</organism>
<sequence length="436" mass="48539">MDTSKFRHDWNAVPVIFALLCMAMWSCNKYKDDVAEPKMVSHRLSLNMPLNINGATLGGGTAVLTNIQTGRKYTAESFRPSGKGFAADVSLPEGSYNIAVKGIISYRLNGQDIAAKVKAARENVAIGAAETTSTTEIALNVYSAQEGFVISEIFFTGTTTPDGFMYTDDQYFKIGNNSDTTLYADGIAFVESFFTSDDKHDYQPDIMDKAMTISAIYVIPGTGHDVPVKPGEELLMALTAIDHRAVNPNSFDLRKANFEIYDKGSNPEGDQDNPKVPNLSNWYANFSGTFVMHTRGVKSYALARPMADRKTYTAKYRYKFGYIFRQGDIVVPMDEYEYFMPNAWIVDAVNLAVPTAHEWNIISPMLDKGFTYCGTVDFDESRYNKAVIRKKDGRKWIDTNNSTDDFLPNAVPSCLKRPQVVRKAARQGTAGIKTKH</sequence>
<accession>A0A9D5X039</accession>
<dbReference type="InterPro" id="IPR032627">
    <property type="entry name" value="DUF4876"/>
</dbReference>
<proteinExistence type="predicted"/>
<dbReference type="AlphaFoldDB" id="A0A9D5X039"/>
<protein>
    <submittedName>
        <fullName evidence="1">DUF4876 domain-containing protein</fullName>
    </submittedName>
</protein>
<name>A0A9D5X039_9BACT</name>
<dbReference type="EMBL" id="JABZTM010000002">
    <property type="protein sequence ID" value="MBF1445841.1"/>
    <property type="molecule type" value="Genomic_DNA"/>
</dbReference>
<dbReference type="Pfam" id="PF16215">
    <property type="entry name" value="DUF4876"/>
    <property type="match status" value="1"/>
</dbReference>
<gene>
    <name evidence="1" type="ORF">HXN55_00420</name>
</gene>
<reference evidence="1" key="1">
    <citation type="submission" date="2020-04" db="EMBL/GenBank/DDBJ databases">
        <title>Deep metagenomics examines the oral microbiome during advanced dental caries in children, revealing novel taxa and co-occurrences with host molecules.</title>
        <authorList>
            <person name="Baker J.L."/>
            <person name="Morton J.T."/>
            <person name="Dinis M."/>
            <person name="Alvarez R."/>
            <person name="Tran N.C."/>
            <person name="Knight R."/>
            <person name="Edlund A."/>
        </authorList>
    </citation>
    <scope>NUCLEOTIDE SEQUENCE</scope>
    <source>
        <strain evidence="1">JCVI_32_bin.50</strain>
    </source>
</reference>
<evidence type="ECO:0000313" key="1">
    <source>
        <dbReference type="EMBL" id="MBF1445841.1"/>
    </source>
</evidence>